<keyword evidence="4" id="KW-0067">ATP-binding</keyword>
<comment type="similarity">
    <text evidence="1">Belongs to the ABC transporter superfamily.</text>
</comment>
<dbReference type="SUPFAM" id="SSF52540">
    <property type="entry name" value="P-loop containing nucleoside triphosphate hydrolases"/>
    <property type="match status" value="1"/>
</dbReference>
<dbReference type="PANTHER" id="PTHR43776:SF7">
    <property type="entry name" value="D,D-DIPEPTIDE TRANSPORT ATP-BINDING PROTEIN DDPF-RELATED"/>
    <property type="match status" value="1"/>
</dbReference>
<reference evidence="6" key="1">
    <citation type="submission" date="2020-05" db="EMBL/GenBank/DDBJ databases">
        <authorList>
            <person name="Chiriac C."/>
            <person name="Salcher M."/>
            <person name="Ghai R."/>
            <person name="Kavagutti S V."/>
        </authorList>
    </citation>
    <scope>NUCLEOTIDE SEQUENCE</scope>
</reference>
<dbReference type="GO" id="GO:0005524">
    <property type="term" value="F:ATP binding"/>
    <property type="evidence" value="ECO:0007669"/>
    <property type="project" value="UniProtKB-KW"/>
</dbReference>
<gene>
    <name evidence="6" type="ORF">UFOPK1493_01365</name>
</gene>
<evidence type="ECO:0000256" key="2">
    <source>
        <dbReference type="ARBA" id="ARBA00022448"/>
    </source>
</evidence>
<name>A0A6J6CVN1_9ZZZZ</name>
<keyword evidence="2" id="KW-0813">Transport</keyword>
<accession>A0A6J6CVN1</accession>
<dbReference type="PANTHER" id="PTHR43776">
    <property type="entry name" value="TRANSPORT ATP-BINDING PROTEIN"/>
    <property type="match status" value="1"/>
</dbReference>
<proteinExistence type="inferred from homology"/>
<evidence type="ECO:0000313" key="6">
    <source>
        <dbReference type="EMBL" id="CAB4555255.1"/>
    </source>
</evidence>
<dbReference type="Pfam" id="PF00005">
    <property type="entry name" value="ABC_tran"/>
    <property type="match status" value="1"/>
</dbReference>
<evidence type="ECO:0000256" key="1">
    <source>
        <dbReference type="ARBA" id="ARBA00005417"/>
    </source>
</evidence>
<evidence type="ECO:0000259" key="5">
    <source>
        <dbReference type="PROSITE" id="PS50893"/>
    </source>
</evidence>
<dbReference type="Pfam" id="PF08352">
    <property type="entry name" value="oligo_HPY"/>
    <property type="match status" value="1"/>
</dbReference>
<dbReference type="InterPro" id="IPR013563">
    <property type="entry name" value="Oligopep_ABC_C"/>
</dbReference>
<dbReference type="CDD" id="cd03257">
    <property type="entry name" value="ABC_NikE_OppD_transporters"/>
    <property type="match status" value="1"/>
</dbReference>
<dbReference type="InterPro" id="IPR050319">
    <property type="entry name" value="ABC_transp_ATP-bind"/>
</dbReference>
<dbReference type="PROSITE" id="PS00211">
    <property type="entry name" value="ABC_TRANSPORTER_1"/>
    <property type="match status" value="1"/>
</dbReference>
<dbReference type="InterPro" id="IPR003439">
    <property type="entry name" value="ABC_transporter-like_ATP-bd"/>
</dbReference>
<keyword evidence="3" id="KW-0547">Nucleotide-binding</keyword>
<evidence type="ECO:0000256" key="3">
    <source>
        <dbReference type="ARBA" id="ARBA00022741"/>
    </source>
</evidence>
<evidence type="ECO:0000256" key="4">
    <source>
        <dbReference type="ARBA" id="ARBA00022840"/>
    </source>
</evidence>
<dbReference type="Gene3D" id="3.40.50.300">
    <property type="entry name" value="P-loop containing nucleotide triphosphate hydrolases"/>
    <property type="match status" value="1"/>
</dbReference>
<dbReference type="SMART" id="SM00382">
    <property type="entry name" value="AAA"/>
    <property type="match status" value="1"/>
</dbReference>
<organism evidence="6">
    <name type="scientific">freshwater metagenome</name>
    <dbReference type="NCBI Taxonomy" id="449393"/>
    <lineage>
        <taxon>unclassified sequences</taxon>
        <taxon>metagenomes</taxon>
        <taxon>ecological metagenomes</taxon>
    </lineage>
</organism>
<protein>
    <submittedName>
        <fullName evidence="6">Unannotated protein</fullName>
    </submittedName>
</protein>
<dbReference type="AlphaFoldDB" id="A0A6J6CVN1"/>
<sequence>MDDALRIDDLVKEYPIGSGRRRSIVRAVDGVSLRVRRGETLALVGESGSGKTTTALCALALERPTSGEVWIDGREVTGMSPKELRSLRRQAQYIFQDPFASLNPRMSVREIVREPLDIHRVGDSAGRDARVAELLGLVGLAGDAAARSPHQFSGGQRQRIGIARALALSPGLLVCDEPVSALDVSVQAQVINLLMDLQDEHDLAYLFIAHDLAVVRQIAHRVAVMYLGRIVEEGAADEICAKPRHPYTVALMSAAPARPGRGVHRERIVLTGDPPSPIDPPSGCAFHTRCWKAADTCRTVRPPLIELDPGHAVACHFPVRRDTELG</sequence>
<dbReference type="NCBIfam" id="TIGR01727">
    <property type="entry name" value="oligo_HPY"/>
    <property type="match status" value="1"/>
</dbReference>
<dbReference type="GO" id="GO:0015833">
    <property type="term" value="P:peptide transport"/>
    <property type="evidence" value="ECO:0007669"/>
    <property type="project" value="InterPro"/>
</dbReference>
<dbReference type="FunFam" id="3.40.50.300:FF:000016">
    <property type="entry name" value="Oligopeptide ABC transporter ATP-binding component"/>
    <property type="match status" value="1"/>
</dbReference>
<feature type="domain" description="ABC transporter" evidence="5">
    <location>
        <begin position="5"/>
        <end position="252"/>
    </location>
</feature>
<dbReference type="InterPro" id="IPR003593">
    <property type="entry name" value="AAA+_ATPase"/>
</dbReference>
<dbReference type="GO" id="GO:0016887">
    <property type="term" value="F:ATP hydrolysis activity"/>
    <property type="evidence" value="ECO:0007669"/>
    <property type="project" value="InterPro"/>
</dbReference>
<dbReference type="InterPro" id="IPR027417">
    <property type="entry name" value="P-loop_NTPase"/>
</dbReference>
<dbReference type="GO" id="GO:0055085">
    <property type="term" value="P:transmembrane transport"/>
    <property type="evidence" value="ECO:0007669"/>
    <property type="project" value="UniProtKB-ARBA"/>
</dbReference>
<dbReference type="EMBL" id="CAEZSR010000039">
    <property type="protein sequence ID" value="CAB4555255.1"/>
    <property type="molecule type" value="Genomic_DNA"/>
</dbReference>
<dbReference type="PROSITE" id="PS50893">
    <property type="entry name" value="ABC_TRANSPORTER_2"/>
    <property type="match status" value="1"/>
</dbReference>
<dbReference type="InterPro" id="IPR017871">
    <property type="entry name" value="ABC_transporter-like_CS"/>
</dbReference>